<dbReference type="InterPro" id="IPR016040">
    <property type="entry name" value="NAD(P)-bd_dom"/>
</dbReference>
<dbReference type="Pfam" id="PF13460">
    <property type="entry name" value="NAD_binding_10"/>
    <property type="match status" value="1"/>
</dbReference>
<dbReference type="InterPro" id="IPR036291">
    <property type="entry name" value="NAD(P)-bd_dom_sf"/>
</dbReference>
<protein>
    <recommendedName>
        <fullName evidence="1">NAD(P)-binding domain-containing protein</fullName>
    </recommendedName>
</protein>
<dbReference type="GeneID" id="54324954"/>
<name>A0A5M9MR36_9EURO</name>
<evidence type="ECO:0000313" key="3">
    <source>
        <dbReference type="Proteomes" id="UP000324241"/>
    </source>
</evidence>
<dbReference type="Gene3D" id="3.40.50.720">
    <property type="entry name" value="NAD(P)-binding Rossmann-like Domain"/>
    <property type="match status" value="1"/>
</dbReference>
<gene>
    <name evidence="2" type="ORF">ATNIH1004_002252</name>
</gene>
<dbReference type="AlphaFoldDB" id="A0A5M9MR36"/>
<dbReference type="SUPFAM" id="SSF51735">
    <property type="entry name" value="NAD(P)-binding Rossmann-fold domains"/>
    <property type="match status" value="1"/>
</dbReference>
<comment type="caution">
    <text evidence="2">The sequence shown here is derived from an EMBL/GenBank/DDBJ whole genome shotgun (WGS) entry which is preliminary data.</text>
</comment>
<sequence length="220" mass="24631">MKIILTGSTGFIGGEVLSQCLASESIRSIVVLSRRDLPPAIANHTKIEVVIMNDFLNYQDSVINQLQGAQACIWSLGKARMPDNDAVRKVSIDYTMAAIKVISQLQNNKDDSIFRFIYLSGGLVERDPLKPLWFNQDYRRIRGEAENALLKHAEKSQRAFESYIMRPGMVLTKQRTIGDFIRGLAPSVKVDVLAKAMVEIALHGNQSRIFENSTISEIYG</sequence>
<feature type="domain" description="NAD(P)-binding" evidence="1">
    <location>
        <begin position="7"/>
        <end position="176"/>
    </location>
</feature>
<dbReference type="PANTHER" id="PTHR14097">
    <property type="entry name" value="OXIDOREDUCTASE HTATIP2"/>
    <property type="match status" value="1"/>
</dbReference>
<dbReference type="OrthoDB" id="3535423at2759"/>
<evidence type="ECO:0000313" key="2">
    <source>
        <dbReference type="EMBL" id="KAA8649581.1"/>
    </source>
</evidence>
<evidence type="ECO:0000259" key="1">
    <source>
        <dbReference type="Pfam" id="PF13460"/>
    </source>
</evidence>
<accession>A0A5M9MR36</accession>
<dbReference type="Proteomes" id="UP000324241">
    <property type="component" value="Unassembled WGS sequence"/>
</dbReference>
<organism evidence="2 3">
    <name type="scientific">Aspergillus tanneri</name>
    <dbReference type="NCBI Taxonomy" id="1220188"/>
    <lineage>
        <taxon>Eukaryota</taxon>
        <taxon>Fungi</taxon>
        <taxon>Dikarya</taxon>
        <taxon>Ascomycota</taxon>
        <taxon>Pezizomycotina</taxon>
        <taxon>Eurotiomycetes</taxon>
        <taxon>Eurotiomycetidae</taxon>
        <taxon>Eurotiales</taxon>
        <taxon>Aspergillaceae</taxon>
        <taxon>Aspergillus</taxon>
        <taxon>Aspergillus subgen. Circumdati</taxon>
    </lineage>
</organism>
<dbReference type="PANTHER" id="PTHR14097:SF9">
    <property type="entry name" value="EPIMERASE, PUTATIVE (AFU_ORTHOLOGUE AFUA_8G07320)-RELATED"/>
    <property type="match status" value="1"/>
</dbReference>
<reference evidence="2 3" key="1">
    <citation type="submission" date="2019-08" db="EMBL/GenBank/DDBJ databases">
        <title>The genome sequence of a newly discovered highly antifungal drug resistant Aspergillus species, Aspergillus tanneri NIH 1004.</title>
        <authorList>
            <person name="Mounaud S."/>
            <person name="Singh I."/>
            <person name="Joardar V."/>
            <person name="Pakala S."/>
            <person name="Pakala S."/>
            <person name="Venepally P."/>
            <person name="Chung J.K."/>
            <person name="Losada L."/>
            <person name="Nierman W.C."/>
        </authorList>
    </citation>
    <scope>NUCLEOTIDE SEQUENCE [LARGE SCALE GENOMIC DNA]</scope>
    <source>
        <strain evidence="2 3">NIH1004</strain>
    </source>
</reference>
<dbReference type="EMBL" id="QUQM01000001">
    <property type="protein sequence ID" value="KAA8649581.1"/>
    <property type="molecule type" value="Genomic_DNA"/>
</dbReference>
<dbReference type="RefSeq" id="XP_033428942.1">
    <property type="nucleotide sequence ID" value="XM_033566947.1"/>
</dbReference>
<proteinExistence type="predicted"/>
<dbReference type="VEuPathDB" id="FungiDB:EYZ11_011968"/>